<sequence>MEDVHQYHIKEAPDFVYYIPNFITKIEEEHLLTKVYSAPKPKWTSLSDRRLQNWGGLPHPKGMIKEDLPPWLKVYAEKIGSLPVFDGNTPNHVLVNEYEPGQGIMPHEDGPLFYPVVSTINLGSHTVLNFYHHKRDLQQVQYRKTTFSCQISFVRCCKIYWCISHFYFFQTIWSQLQKVY</sequence>
<evidence type="ECO:0000256" key="1">
    <source>
        <dbReference type="ARBA" id="ARBA00001954"/>
    </source>
</evidence>
<comment type="cofactor">
    <cofactor evidence="1">
        <name>Fe(2+)</name>
        <dbReference type="ChEBI" id="CHEBI:29033"/>
    </cofactor>
</comment>
<name>A0A913WSQ9_EXADI</name>
<protein>
    <submittedName>
        <fullName evidence="7">Uncharacterized protein</fullName>
    </submittedName>
</protein>
<evidence type="ECO:0000256" key="5">
    <source>
        <dbReference type="ARBA" id="ARBA00023002"/>
    </source>
</evidence>
<dbReference type="EnsemblMetazoa" id="XM_021037881.2">
    <property type="protein sequence ID" value="XP_020893540.1"/>
    <property type="gene ID" value="LOC110232662"/>
</dbReference>
<proteinExistence type="inferred from homology"/>
<keyword evidence="6" id="KW-0408">Iron</keyword>
<comment type="similarity">
    <text evidence="2">Belongs to the alkB family.</text>
</comment>
<dbReference type="OrthoDB" id="412814at2759"/>
<dbReference type="AlphaFoldDB" id="A0A913WSQ9"/>
<dbReference type="KEGG" id="epa:110232662"/>
<dbReference type="GO" id="GO:0051213">
    <property type="term" value="F:dioxygenase activity"/>
    <property type="evidence" value="ECO:0007669"/>
    <property type="project" value="UniProtKB-KW"/>
</dbReference>
<dbReference type="Proteomes" id="UP000887567">
    <property type="component" value="Unplaced"/>
</dbReference>
<dbReference type="GeneID" id="110232662"/>
<evidence type="ECO:0000256" key="4">
    <source>
        <dbReference type="ARBA" id="ARBA00022964"/>
    </source>
</evidence>
<evidence type="ECO:0000313" key="8">
    <source>
        <dbReference type="Proteomes" id="UP000887567"/>
    </source>
</evidence>
<dbReference type="RefSeq" id="XP_020893540.1">
    <property type="nucleotide sequence ID" value="XM_021037881.2"/>
</dbReference>
<keyword evidence="3" id="KW-0479">Metal-binding</keyword>
<reference evidence="7" key="1">
    <citation type="submission" date="2022-11" db="UniProtKB">
        <authorList>
            <consortium name="EnsemblMetazoa"/>
        </authorList>
    </citation>
    <scope>IDENTIFICATION</scope>
</reference>
<evidence type="ECO:0000313" key="7">
    <source>
        <dbReference type="EnsemblMetazoa" id="XP_020893540.1"/>
    </source>
</evidence>
<dbReference type="InterPro" id="IPR037151">
    <property type="entry name" value="AlkB-like_sf"/>
</dbReference>
<evidence type="ECO:0000256" key="2">
    <source>
        <dbReference type="ARBA" id="ARBA00007879"/>
    </source>
</evidence>
<organism evidence="7 8">
    <name type="scientific">Exaiptasia diaphana</name>
    <name type="common">Tropical sea anemone</name>
    <name type="synonym">Aiptasia pulchella</name>
    <dbReference type="NCBI Taxonomy" id="2652724"/>
    <lineage>
        <taxon>Eukaryota</taxon>
        <taxon>Metazoa</taxon>
        <taxon>Cnidaria</taxon>
        <taxon>Anthozoa</taxon>
        <taxon>Hexacorallia</taxon>
        <taxon>Actiniaria</taxon>
        <taxon>Aiptasiidae</taxon>
        <taxon>Exaiptasia</taxon>
    </lineage>
</organism>
<evidence type="ECO:0000256" key="6">
    <source>
        <dbReference type="ARBA" id="ARBA00023004"/>
    </source>
</evidence>
<keyword evidence="5" id="KW-0560">Oxidoreductase</keyword>
<accession>A0A913WSQ9</accession>
<dbReference type="OMA" id="IYWCISH"/>
<dbReference type="PANTHER" id="PTHR46030:SF1">
    <property type="entry name" value="ALPHA-KETOGLUTARATE-DEPENDENT DIOXYGENASE ALKB HOMOLOG 6"/>
    <property type="match status" value="1"/>
</dbReference>
<keyword evidence="4" id="KW-0223">Dioxygenase</keyword>
<dbReference type="InterPro" id="IPR032862">
    <property type="entry name" value="ALKBH6"/>
</dbReference>
<dbReference type="PANTHER" id="PTHR46030">
    <property type="entry name" value="ALPHA-KETOGLUTARATE-DEPENDENT DIOXYGENASE ALKB HOMOLOG 6"/>
    <property type="match status" value="1"/>
</dbReference>
<dbReference type="GO" id="GO:0005634">
    <property type="term" value="C:nucleus"/>
    <property type="evidence" value="ECO:0007669"/>
    <property type="project" value="TreeGrafter"/>
</dbReference>
<evidence type="ECO:0000256" key="3">
    <source>
        <dbReference type="ARBA" id="ARBA00022723"/>
    </source>
</evidence>
<dbReference type="GO" id="GO:0046872">
    <property type="term" value="F:metal ion binding"/>
    <property type="evidence" value="ECO:0007669"/>
    <property type="project" value="UniProtKB-KW"/>
</dbReference>
<keyword evidence="8" id="KW-1185">Reference proteome</keyword>
<dbReference type="Gene3D" id="2.60.120.590">
    <property type="entry name" value="Alpha-ketoglutarate-dependent dioxygenase AlkB-like"/>
    <property type="match status" value="1"/>
</dbReference>
<dbReference type="SUPFAM" id="SSF51197">
    <property type="entry name" value="Clavaminate synthase-like"/>
    <property type="match status" value="1"/>
</dbReference>